<evidence type="ECO:0000313" key="3">
    <source>
        <dbReference type="Proteomes" id="UP001168821"/>
    </source>
</evidence>
<gene>
    <name evidence="2" type="ORF">Zmor_005571</name>
</gene>
<proteinExistence type="predicted"/>
<comment type="caution">
    <text evidence="2">The sequence shown here is derived from an EMBL/GenBank/DDBJ whole genome shotgun (WGS) entry which is preliminary data.</text>
</comment>
<evidence type="ECO:0000256" key="1">
    <source>
        <dbReference type="SAM" id="MobiDB-lite"/>
    </source>
</evidence>
<evidence type="ECO:0000313" key="2">
    <source>
        <dbReference type="EMBL" id="KAJ3661161.1"/>
    </source>
</evidence>
<accession>A0AA38MLW9</accession>
<keyword evidence="3" id="KW-1185">Reference proteome</keyword>
<protein>
    <submittedName>
        <fullName evidence="2">Uncharacterized protein</fullName>
    </submittedName>
</protein>
<dbReference type="AlphaFoldDB" id="A0AA38MLW9"/>
<dbReference type="Proteomes" id="UP001168821">
    <property type="component" value="Unassembled WGS sequence"/>
</dbReference>
<name>A0AA38MLW9_9CUCU</name>
<feature type="region of interest" description="Disordered" evidence="1">
    <location>
        <begin position="1"/>
        <end position="25"/>
    </location>
</feature>
<organism evidence="2 3">
    <name type="scientific">Zophobas morio</name>
    <dbReference type="NCBI Taxonomy" id="2755281"/>
    <lineage>
        <taxon>Eukaryota</taxon>
        <taxon>Metazoa</taxon>
        <taxon>Ecdysozoa</taxon>
        <taxon>Arthropoda</taxon>
        <taxon>Hexapoda</taxon>
        <taxon>Insecta</taxon>
        <taxon>Pterygota</taxon>
        <taxon>Neoptera</taxon>
        <taxon>Endopterygota</taxon>
        <taxon>Coleoptera</taxon>
        <taxon>Polyphaga</taxon>
        <taxon>Cucujiformia</taxon>
        <taxon>Tenebrionidae</taxon>
        <taxon>Zophobas</taxon>
    </lineage>
</organism>
<dbReference type="EMBL" id="JALNTZ010000002">
    <property type="protein sequence ID" value="KAJ3661161.1"/>
    <property type="molecule type" value="Genomic_DNA"/>
</dbReference>
<reference evidence="2" key="1">
    <citation type="journal article" date="2023" name="G3 (Bethesda)">
        <title>Whole genome assemblies of Zophobas morio and Tenebrio molitor.</title>
        <authorList>
            <person name="Kaur S."/>
            <person name="Stinson S.A."/>
            <person name="diCenzo G.C."/>
        </authorList>
    </citation>
    <scope>NUCLEOTIDE SEQUENCE</scope>
    <source>
        <strain evidence="2">QUZm001</strain>
    </source>
</reference>
<sequence length="85" mass="9510">MGSSMYGDDDSLSVRMVEGKPGSGSREWVLQTSLEAVTEAVRKGLPDCLNRGYFRERVSLNQQVKSRQRESSQITLKSALYLLVI</sequence>